<gene>
    <name evidence="2" type="ORF">H6H03_20960</name>
</gene>
<evidence type="ECO:0000313" key="2">
    <source>
        <dbReference type="EMBL" id="MBD2736328.1"/>
    </source>
</evidence>
<keyword evidence="1" id="KW-0812">Transmembrane</keyword>
<evidence type="ECO:0000313" key="3">
    <source>
        <dbReference type="Proteomes" id="UP000637383"/>
    </source>
</evidence>
<dbReference type="Proteomes" id="UP000637383">
    <property type="component" value="Unassembled WGS sequence"/>
</dbReference>
<feature type="transmembrane region" description="Helical" evidence="1">
    <location>
        <begin position="94"/>
        <end position="114"/>
    </location>
</feature>
<name>A0ABR8KDR9_9NOSO</name>
<dbReference type="EMBL" id="JACJTU010000020">
    <property type="protein sequence ID" value="MBD2736328.1"/>
    <property type="molecule type" value="Genomic_DNA"/>
</dbReference>
<dbReference type="RefSeq" id="WP_190956962.1">
    <property type="nucleotide sequence ID" value="NZ_JACJTU010000020.1"/>
</dbReference>
<accession>A0ABR8KDR9</accession>
<evidence type="ECO:0000256" key="1">
    <source>
        <dbReference type="SAM" id="Phobius"/>
    </source>
</evidence>
<reference evidence="2 3" key="1">
    <citation type="journal article" date="2020" name="ISME J.">
        <title>Comparative genomics reveals insights into cyanobacterial evolution and habitat adaptation.</title>
        <authorList>
            <person name="Chen M.Y."/>
            <person name="Teng W.K."/>
            <person name="Zhao L."/>
            <person name="Hu C.X."/>
            <person name="Zhou Y.K."/>
            <person name="Han B.P."/>
            <person name="Song L.R."/>
            <person name="Shu W.S."/>
        </authorList>
    </citation>
    <scope>NUCLEOTIDE SEQUENCE [LARGE SCALE GENOMIC DNA]</scope>
    <source>
        <strain evidence="2 3">FACHB-159</strain>
    </source>
</reference>
<proteinExistence type="predicted"/>
<protein>
    <submittedName>
        <fullName evidence="2">Uncharacterized protein</fullName>
    </submittedName>
</protein>
<keyword evidence="3" id="KW-1185">Reference proteome</keyword>
<organism evidence="2 3">
    <name type="scientific">Nostoc paludosum FACHB-159</name>
    <dbReference type="NCBI Taxonomy" id="2692908"/>
    <lineage>
        <taxon>Bacteria</taxon>
        <taxon>Bacillati</taxon>
        <taxon>Cyanobacteriota</taxon>
        <taxon>Cyanophyceae</taxon>
        <taxon>Nostocales</taxon>
        <taxon>Nostocaceae</taxon>
        <taxon>Nostoc</taxon>
    </lineage>
</organism>
<keyword evidence="1" id="KW-0472">Membrane</keyword>
<sequence length="135" mass="15726">MSRNNLTKFSAKTEPFVQHFLARIPPETASKFTNTQLTEFKRVLSSKITKYHAVDIRISIPFLKQQFYVVLLIGRKKRLNSRATKSIFTPVNNVGIIIIFLLLTVTLISLFEIVKKLPHKDYFNKIQALQQYLEK</sequence>
<keyword evidence="1" id="KW-1133">Transmembrane helix</keyword>
<comment type="caution">
    <text evidence="2">The sequence shown here is derived from an EMBL/GenBank/DDBJ whole genome shotgun (WGS) entry which is preliminary data.</text>
</comment>